<dbReference type="AlphaFoldDB" id="Q0SBY0"/>
<dbReference type="EMBL" id="CP000431">
    <property type="protein sequence ID" value="ABG94956.1"/>
    <property type="molecule type" value="Genomic_DNA"/>
</dbReference>
<protein>
    <submittedName>
        <fullName evidence="1">Uncharacterized protein</fullName>
    </submittedName>
</protein>
<accession>Q0SBY0</accession>
<dbReference type="KEGG" id="rha:RHA1_ro03153"/>
<gene>
    <name evidence="1" type="ordered locus">RHA1_ro03153</name>
</gene>
<organism evidence="1 2">
    <name type="scientific">Rhodococcus jostii (strain RHA1)</name>
    <dbReference type="NCBI Taxonomy" id="101510"/>
    <lineage>
        <taxon>Bacteria</taxon>
        <taxon>Bacillati</taxon>
        <taxon>Actinomycetota</taxon>
        <taxon>Actinomycetes</taxon>
        <taxon>Mycobacteriales</taxon>
        <taxon>Nocardiaceae</taxon>
        <taxon>Rhodococcus</taxon>
    </lineage>
</organism>
<dbReference type="Proteomes" id="UP000008710">
    <property type="component" value="Chromosome"/>
</dbReference>
<evidence type="ECO:0000313" key="2">
    <source>
        <dbReference type="Proteomes" id="UP000008710"/>
    </source>
</evidence>
<sequence length="125" mass="13356">MIAQGHVFDEIVRIRPQARSAPKQLDGSVFVTDRQLGVVQVVGDGTMNIDRGRERDLWIDVYRAESVTGPVTGPVTGAVGADRPRTDRIHAGRDGAAACRGAHRCLVGLVAVATYRLIGAALRPS</sequence>
<evidence type="ECO:0000313" key="1">
    <source>
        <dbReference type="EMBL" id="ABG94956.1"/>
    </source>
</evidence>
<dbReference type="PATRIC" id="fig|101510.16.peg.3191"/>
<reference evidence="2" key="1">
    <citation type="journal article" date="2006" name="Proc. Natl. Acad. Sci. U.S.A.">
        <title>The complete genome of Rhodococcus sp. RHA1 provides insights into a catabolic powerhouse.</title>
        <authorList>
            <person name="McLeod M.P."/>
            <person name="Warren R.L."/>
            <person name="Hsiao W.W.L."/>
            <person name="Araki N."/>
            <person name="Myhre M."/>
            <person name="Fernandes C."/>
            <person name="Miyazawa D."/>
            <person name="Wong W."/>
            <person name="Lillquist A.L."/>
            <person name="Wang D."/>
            <person name="Dosanjh M."/>
            <person name="Hara H."/>
            <person name="Petrescu A."/>
            <person name="Morin R.D."/>
            <person name="Yang G."/>
            <person name="Stott J.M."/>
            <person name="Schein J.E."/>
            <person name="Shin H."/>
            <person name="Smailus D."/>
            <person name="Siddiqui A.S."/>
            <person name="Marra M.A."/>
            <person name="Jones S.J.M."/>
            <person name="Holt R."/>
            <person name="Brinkman F.S.L."/>
            <person name="Miyauchi K."/>
            <person name="Fukuda M."/>
            <person name="Davies J.E."/>
            <person name="Mohn W.W."/>
            <person name="Eltis L.D."/>
        </authorList>
    </citation>
    <scope>NUCLEOTIDE SEQUENCE [LARGE SCALE GENOMIC DNA]</scope>
    <source>
        <strain evidence="2">RHA1</strain>
    </source>
</reference>
<dbReference type="HOGENOM" id="CLU_1990937_0_0_11"/>
<proteinExistence type="predicted"/>
<name>Q0SBY0_RHOJR</name>